<gene>
    <name evidence="6" type="ORF">PSTG_01142</name>
</gene>
<dbReference type="Proteomes" id="UP000054564">
    <property type="component" value="Unassembled WGS sequence"/>
</dbReference>
<feature type="coiled-coil region" evidence="3">
    <location>
        <begin position="135"/>
        <end position="162"/>
    </location>
</feature>
<comment type="subcellular location">
    <subcellularLocation>
        <location evidence="1">Nucleus</location>
    </subcellularLocation>
</comment>
<dbReference type="CDD" id="cd00067">
    <property type="entry name" value="GAL4"/>
    <property type="match status" value="1"/>
</dbReference>
<comment type="caution">
    <text evidence="6">The sequence shown here is derived from an EMBL/GenBank/DDBJ whole genome shotgun (WGS) entry which is preliminary data.</text>
</comment>
<feature type="compositionally biased region" description="Polar residues" evidence="4">
    <location>
        <begin position="756"/>
        <end position="785"/>
    </location>
</feature>
<evidence type="ECO:0000256" key="3">
    <source>
        <dbReference type="SAM" id="Coils"/>
    </source>
</evidence>
<proteinExistence type="predicted"/>
<feature type="region of interest" description="Disordered" evidence="4">
    <location>
        <begin position="221"/>
        <end position="240"/>
    </location>
</feature>
<keyword evidence="3" id="KW-0175">Coiled coil</keyword>
<evidence type="ECO:0000256" key="4">
    <source>
        <dbReference type="SAM" id="MobiDB-lite"/>
    </source>
</evidence>
<feature type="region of interest" description="Disordered" evidence="4">
    <location>
        <begin position="756"/>
        <end position="812"/>
    </location>
</feature>
<dbReference type="InterPro" id="IPR050613">
    <property type="entry name" value="Sec_Metabolite_Reg"/>
</dbReference>
<dbReference type="PANTHER" id="PTHR31001:SF88">
    <property type="entry name" value="TRANSCRIPTION FACTOR PDR3"/>
    <property type="match status" value="1"/>
</dbReference>
<reference evidence="7" key="1">
    <citation type="submission" date="2014-03" db="EMBL/GenBank/DDBJ databases">
        <title>The Genome Sequence of Puccinia striiformis f. sp. tritici PST-78.</title>
        <authorList>
            <consortium name="The Broad Institute Genome Sequencing Platform"/>
            <person name="Cuomo C."/>
            <person name="Hulbert S."/>
            <person name="Chen X."/>
            <person name="Walker B."/>
            <person name="Young S.K."/>
            <person name="Zeng Q."/>
            <person name="Gargeya S."/>
            <person name="Fitzgerald M."/>
            <person name="Haas B."/>
            <person name="Abouelleil A."/>
            <person name="Alvarado L."/>
            <person name="Arachchi H.M."/>
            <person name="Berlin A.M."/>
            <person name="Chapman S.B."/>
            <person name="Goldberg J."/>
            <person name="Griggs A."/>
            <person name="Gujja S."/>
            <person name="Hansen M."/>
            <person name="Howarth C."/>
            <person name="Imamovic A."/>
            <person name="Larimer J."/>
            <person name="McCowan C."/>
            <person name="Montmayeur A."/>
            <person name="Murphy C."/>
            <person name="Neiman D."/>
            <person name="Pearson M."/>
            <person name="Priest M."/>
            <person name="Roberts A."/>
            <person name="Saif S."/>
            <person name="Shea T."/>
            <person name="Sisk P."/>
            <person name="Sykes S."/>
            <person name="Wortman J."/>
            <person name="Nusbaum C."/>
            <person name="Birren B."/>
        </authorList>
    </citation>
    <scope>NUCLEOTIDE SEQUENCE [LARGE SCALE GENOMIC DNA]</scope>
    <source>
        <strain evidence="7">race PST-78</strain>
    </source>
</reference>
<evidence type="ECO:0000256" key="1">
    <source>
        <dbReference type="ARBA" id="ARBA00004123"/>
    </source>
</evidence>
<dbReference type="PROSITE" id="PS50048">
    <property type="entry name" value="ZN2_CY6_FUNGAL_2"/>
    <property type="match status" value="1"/>
</dbReference>
<dbReference type="Gene3D" id="4.10.240.10">
    <property type="entry name" value="Zn(2)-C6 fungal-type DNA-binding domain"/>
    <property type="match status" value="1"/>
</dbReference>
<name>A0A0L0W2H5_9BASI</name>
<organism evidence="6 7">
    <name type="scientific">Puccinia striiformis f. sp. tritici PST-78</name>
    <dbReference type="NCBI Taxonomy" id="1165861"/>
    <lineage>
        <taxon>Eukaryota</taxon>
        <taxon>Fungi</taxon>
        <taxon>Dikarya</taxon>
        <taxon>Basidiomycota</taxon>
        <taxon>Pucciniomycotina</taxon>
        <taxon>Pucciniomycetes</taxon>
        <taxon>Pucciniales</taxon>
        <taxon>Pucciniaceae</taxon>
        <taxon>Puccinia</taxon>
    </lineage>
</organism>
<accession>A0A0L0W2H5</accession>
<feature type="compositionally biased region" description="Basic and acidic residues" evidence="4">
    <location>
        <begin position="174"/>
        <end position="206"/>
    </location>
</feature>
<dbReference type="OrthoDB" id="2269373at2759"/>
<dbReference type="PANTHER" id="PTHR31001">
    <property type="entry name" value="UNCHARACTERIZED TRANSCRIPTIONAL REGULATORY PROTEIN"/>
    <property type="match status" value="1"/>
</dbReference>
<dbReference type="InterPro" id="IPR001138">
    <property type="entry name" value="Zn2Cys6_DnaBD"/>
</dbReference>
<keyword evidence="7" id="KW-1185">Reference proteome</keyword>
<dbReference type="SUPFAM" id="SSF57701">
    <property type="entry name" value="Zn2/Cys6 DNA-binding domain"/>
    <property type="match status" value="1"/>
</dbReference>
<protein>
    <recommendedName>
        <fullName evidence="5">Zn(2)-C6 fungal-type domain-containing protein</fullName>
    </recommendedName>
</protein>
<dbReference type="Pfam" id="PF00172">
    <property type="entry name" value="Zn_clus"/>
    <property type="match status" value="1"/>
</dbReference>
<sequence>MCGADWGQLFRFKYLTSRSWERVAPSSAPANHAHTPPHIPLAFLSTFALAVPQSIKMSNNLGAGLTKLPRPPQRPPACRACKRRKSKCDFEQPCSTCLLHNTLDGCHYDTLAVPREHRSTTRLCPSAPSSRTKQAKTLKARLTEAENMLVAQQHTIEALRAAITQASSSHHNLHHSDDRHAARDCSKDSERDDTVAREEDGKTHPEGLADKMTRLVIGSAISPPPLEVPELPHSSTTQESTIKGEAQLQNNVLALLTSHESGWAEVTRRLGLNHSHPTSLPPPPLVSSTIIPEEETINSVDDLVSIFPPTKAEALALLENYLSFVNLVHHVVDGPQTRFEIELFYDVVQYLPRPATDPSPMPILPLIEPGWMSAMLAIFTLADKGDRGGLLRPHSSQSLSDSHRDVGKSESYMQGSLQGLRMRLKGDAPLDLTALRSVCLVVWVYVLYGQDHEVLPAVNLNSRVLYQACDKLQLHRDPSQVDPQLSPREAEDRRRIFYNLLNTDWLFSAISGKTYSPVGVDGHDVRPPRSITDRDPIPSAISGLAFRSSLMRQLRKLATLALLPGGISQADAASFESDLDRLDQRLPGWCEIDVDNFPSGQALSDPQQQAEFSQKIITNVQLCAVRVRFHTKFASPGPEAPAYMHQSASHHRAICISRAVRLLRLEQLHLKYSTRTLGHSGYPRFHPIVGGLTLSVLMAKSSDPSERQMIFEELSRFTAVITSYGSLSKVTNLGIMAINIALVEVSRGGITQQNLRMPTSTVSQSQNEENPTESTAYYTASQVSETIPYGKHRGSQPESGRPPLPNLSQSEHVQHPYRPTPIIIPPPNGLTTHTNLRTPPELCLMQPELMYGAPRTENLPQSADPKQLESSSSMTSPVTASGNEFNQFETSPTHALNMYPINNLFPHHLGEVGYEGLMVGWMGSGLNAPANGNQSSETVIPPVQYTWRQEW</sequence>
<feature type="compositionally biased region" description="Low complexity" evidence="4">
    <location>
        <begin position="870"/>
        <end position="880"/>
    </location>
</feature>
<evidence type="ECO:0000313" key="7">
    <source>
        <dbReference type="Proteomes" id="UP000054564"/>
    </source>
</evidence>
<evidence type="ECO:0000313" key="6">
    <source>
        <dbReference type="EMBL" id="KNF05743.1"/>
    </source>
</evidence>
<dbReference type="GO" id="GO:0005634">
    <property type="term" value="C:nucleus"/>
    <property type="evidence" value="ECO:0007669"/>
    <property type="project" value="UniProtKB-SubCell"/>
</dbReference>
<evidence type="ECO:0000256" key="2">
    <source>
        <dbReference type="ARBA" id="ARBA00023242"/>
    </source>
</evidence>
<feature type="domain" description="Zn(2)-C6 fungal-type" evidence="5">
    <location>
        <begin position="77"/>
        <end position="108"/>
    </location>
</feature>
<dbReference type="GO" id="GO:0008270">
    <property type="term" value="F:zinc ion binding"/>
    <property type="evidence" value="ECO:0007669"/>
    <property type="project" value="InterPro"/>
</dbReference>
<evidence type="ECO:0000259" key="5">
    <source>
        <dbReference type="PROSITE" id="PS50048"/>
    </source>
</evidence>
<dbReference type="SMART" id="SM00066">
    <property type="entry name" value="GAL4"/>
    <property type="match status" value="1"/>
</dbReference>
<feature type="region of interest" description="Disordered" evidence="4">
    <location>
        <begin position="167"/>
        <end position="206"/>
    </location>
</feature>
<dbReference type="EMBL" id="AJIL01000006">
    <property type="protein sequence ID" value="KNF05743.1"/>
    <property type="molecule type" value="Genomic_DNA"/>
</dbReference>
<feature type="region of interest" description="Disordered" evidence="4">
    <location>
        <begin position="390"/>
        <end position="409"/>
    </location>
</feature>
<dbReference type="STRING" id="1165861.A0A0L0W2H5"/>
<dbReference type="AlphaFoldDB" id="A0A0L0W2H5"/>
<dbReference type="InterPro" id="IPR036864">
    <property type="entry name" value="Zn2-C6_fun-type_DNA-bd_sf"/>
</dbReference>
<dbReference type="GO" id="GO:0000981">
    <property type="term" value="F:DNA-binding transcription factor activity, RNA polymerase II-specific"/>
    <property type="evidence" value="ECO:0007669"/>
    <property type="project" value="InterPro"/>
</dbReference>
<keyword evidence="2" id="KW-0539">Nucleus</keyword>
<feature type="region of interest" description="Disordered" evidence="4">
    <location>
        <begin position="855"/>
        <end position="880"/>
    </location>
</feature>
<dbReference type="PROSITE" id="PS00463">
    <property type="entry name" value="ZN2_CY6_FUNGAL_1"/>
    <property type="match status" value="1"/>
</dbReference>
<dbReference type="CDD" id="cd12148">
    <property type="entry name" value="fungal_TF_MHR"/>
    <property type="match status" value="1"/>
</dbReference>